<dbReference type="Proteomes" id="UP000054558">
    <property type="component" value="Unassembled WGS sequence"/>
</dbReference>
<dbReference type="PANTHER" id="PTHR11786:SF0">
    <property type="entry name" value="ARYLAMINE N-ACETYLTRANSFERASE 4-RELATED"/>
    <property type="match status" value="1"/>
</dbReference>
<dbReference type="Gene3D" id="3.30.2140.20">
    <property type="match status" value="1"/>
</dbReference>
<dbReference type="PANTHER" id="PTHR11786">
    <property type="entry name" value="N-HYDROXYARYLAMINE O-ACETYLTRANSFERASE"/>
    <property type="match status" value="1"/>
</dbReference>
<evidence type="ECO:0000313" key="4">
    <source>
        <dbReference type="Proteomes" id="UP000054558"/>
    </source>
</evidence>
<proteinExistence type="inferred from homology"/>
<organism evidence="3 4">
    <name type="scientific">Klebsormidium nitens</name>
    <name type="common">Green alga</name>
    <name type="synonym">Ulothrix nitens</name>
    <dbReference type="NCBI Taxonomy" id="105231"/>
    <lineage>
        <taxon>Eukaryota</taxon>
        <taxon>Viridiplantae</taxon>
        <taxon>Streptophyta</taxon>
        <taxon>Klebsormidiophyceae</taxon>
        <taxon>Klebsormidiales</taxon>
        <taxon>Klebsormidiaceae</taxon>
        <taxon>Klebsormidium</taxon>
    </lineage>
</organism>
<keyword evidence="2 3" id="KW-0808">Transferase</keyword>
<sequence>MVEGEEGEALEALRSLHWAHLLAVPFENLSVHNGETIQLDYDKLYDKIVRRRRGGFCYENNGCFAWLLRQLGYQVSLMSASVFQQGAQGGRFGPEYDHLVLMVHIGKKRWLADVGFGSSYPDLLDFDTRDEQVQVTGRHRVLPDILLRGSGVYVYWQWMPPPGSSVQAPGEWQPRHRFCIRPKQLEDFRQMCTFHQSSPESFFRKGLLVSRLRGPEEGGGTITLTDSKLIVYTADTDERTEELIDSQERFNDELQKHFGISEPG</sequence>
<dbReference type="GO" id="GO:0016407">
    <property type="term" value="F:acetyltransferase activity"/>
    <property type="evidence" value="ECO:0007669"/>
    <property type="project" value="InterPro"/>
</dbReference>
<dbReference type="InterPro" id="IPR053710">
    <property type="entry name" value="Arylamine_NAT_domain_sf"/>
</dbReference>
<dbReference type="SUPFAM" id="SSF54001">
    <property type="entry name" value="Cysteine proteinases"/>
    <property type="match status" value="1"/>
</dbReference>
<dbReference type="EMBL" id="DF237403">
    <property type="protein sequence ID" value="GAQ88718.1"/>
    <property type="molecule type" value="Genomic_DNA"/>
</dbReference>
<evidence type="ECO:0000313" key="3">
    <source>
        <dbReference type="EMBL" id="GAQ88718.1"/>
    </source>
</evidence>
<dbReference type="AlphaFoldDB" id="A0A1Y1IKV8"/>
<dbReference type="OrthoDB" id="514836at2759"/>
<dbReference type="PRINTS" id="PR01543">
    <property type="entry name" value="ANATRNSFRASE"/>
</dbReference>
<dbReference type="Pfam" id="PF00797">
    <property type="entry name" value="Acetyltransf_2"/>
    <property type="match status" value="1"/>
</dbReference>
<keyword evidence="2" id="KW-0012">Acyltransferase</keyword>
<dbReference type="InterPro" id="IPR038765">
    <property type="entry name" value="Papain-like_cys_pep_sf"/>
</dbReference>
<accession>A0A1Y1IKV8</accession>
<name>A0A1Y1IKV8_KLENI</name>
<dbReference type="OMA" id="IMYAMAQ"/>
<keyword evidence="4" id="KW-1185">Reference proteome</keyword>
<reference evidence="3 4" key="1">
    <citation type="journal article" date="2014" name="Nat. Commun.">
        <title>Klebsormidium flaccidum genome reveals primary factors for plant terrestrial adaptation.</title>
        <authorList>
            <person name="Hori K."/>
            <person name="Maruyama F."/>
            <person name="Fujisawa T."/>
            <person name="Togashi T."/>
            <person name="Yamamoto N."/>
            <person name="Seo M."/>
            <person name="Sato S."/>
            <person name="Yamada T."/>
            <person name="Mori H."/>
            <person name="Tajima N."/>
            <person name="Moriyama T."/>
            <person name="Ikeuchi M."/>
            <person name="Watanabe M."/>
            <person name="Wada H."/>
            <person name="Kobayashi K."/>
            <person name="Saito M."/>
            <person name="Masuda T."/>
            <person name="Sasaki-Sekimoto Y."/>
            <person name="Mashiguchi K."/>
            <person name="Awai K."/>
            <person name="Shimojima M."/>
            <person name="Masuda S."/>
            <person name="Iwai M."/>
            <person name="Nobusawa T."/>
            <person name="Narise T."/>
            <person name="Kondo S."/>
            <person name="Saito H."/>
            <person name="Sato R."/>
            <person name="Murakawa M."/>
            <person name="Ihara Y."/>
            <person name="Oshima-Yamada Y."/>
            <person name="Ohtaka K."/>
            <person name="Satoh M."/>
            <person name="Sonobe K."/>
            <person name="Ishii M."/>
            <person name="Ohtani R."/>
            <person name="Kanamori-Sato M."/>
            <person name="Honoki R."/>
            <person name="Miyazaki D."/>
            <person name="Mochizuki H."/>
            <person name="Umetsu J."/>
            <person name="Higashi K."/>
            <person name="Shibata D."/>
            <person name="Kamiya Y."/>
            <person name="Sato N."/>
            <person name="Nakamura Y."/>
            <person name="Tabata S."/>
            <person name="Ida S."/>
            <person name="Kurokawa K."/>
            <person name="Ohta H."/>
        </authorList>
    </citation>
    <scope>NUCLEOTIDE SEQUENCE [LARGE SCALE GENOMIC DNA]</scope>
    <source>
        <strain evidence="3 4">NIES-2285</strain>
    </source>
</reference>
<protein>
    <submittedName>
        <fullName evidence="3">Arylamine N-acetyltransferase</fullName>
    </submittedName>
</protein>
<evidence type="ECO:0000256" key="2">
    <source>
        <dbReference type="RuleBase" id="RU003452"/>
    </source>
</evidence>
<comment type="similarity">
    <text evidence="1 2">Belongs to the arylamine N-acetyltransferase family.</text>
</comment>
<evidence type="ECO:0000256" key="1">
    <source>
        <dbReference type="ARBA" id="ARBA00006547"/>
    </source>
</evidence>
<dbReference type="InterPro" id="IPR001447">
    <property type="entry name" value="Arylamine_N-AcTrfase"/>
</dbReference>
<dbReference type="STRING" id="105231.A0A1Y1IKV8"/>
<gene>
    <name evidence="3" type="ORF">KFL_004540030</name>
</gene>